<dbReference type="CDD" id="cd01335">
    <property type="entry name" value="Radical_SAM"/>
    <property type="match status" value="1"/>
</dbReference>
<dbReference type="GO" id="GO:0003824">
    <property type="term" value="F:catalytic activity"/>
    <property type="evidence" value="ECO:0007669"/>
    <property type="project" value="InterPro"/>
</dbReference>
<keyword evidence="4" id="KW-0479">Metal-binding</keyword>
<dbReference type="InterPro" id="IPR050377">
    <property type="entry name" value="Radical_SAM_PqqE_MftC-like"/>
</dbReference>
<proteinExistence type="predicted"/>
<dbReference type="SFLD" id="SFLDS00029">
    <property type="entry name" value="Radical_SAM"/>
    <property type="match status" value="1"/>
</dbReference>
<dbReference type="InterPro" id="IPR058240">
    <property type="entry name" value="rSAM_sf"/>
</dbReference>
<dbReference type="InterPro" id="IPR034391">
    <property type="entry name" value="AdoMet-like_SPASM_containing"/>
</dbReference>
<evidence type="ECO:0000313" key="8">
    <source>
        <dbReference type="EMBL" id="EGG41182.1"/>
    </source>
</evidence>
<dbReference type="Pfam" id="PF04055">
    <property type="entry name" value="Radical_SAM"/>
    <property type="match status" value="1"/>
</dbReference>
<dbReference type="GO" id="GO:0046872">
    <property type="term" value="F:metal ion binding"/>
    <property type="evidence" value="ECO:0007669"/>
    <property type="project" value="UniProtKB-KW"/>
</dbReference>
<dbReference type="CDD" id="cd21109">
    <property type="entry name" value="SPASM"/>
    <property type="match status" value="1"/>
</dbReference>
<evidence type="ECO:0000256" key="4">
    <source>
        <dbReference type="ARBA" id="ARBA00022723"/>
    </source>
</evidence>
<dbReference type="InterPro" id="IPR007197">
    <property type="entry name" value="rSAM"/>
</dbReference>
<evidence type="ECO:0000256" key="1">
    <source>
        <dbReference type="ARBA" id="ARBA00001966"/>
    </source>
</evidence>
<dbReference type="Pfam" id="PF13186">
    <property type="entry name" value="SPASM"/>
    <property type="match status" value="1"/>
</dbReference>
<dbReference type="SFLD" id="SFLDG01067">
    <property type="entry name" value="SPASM/twitch_domain_containing"/>
    <property type="match status" value="1"/>
</dbReference>
<accession>F3KNK7</accession>
<gene>
    <name evidence="8" type="ORF">Nlim_1989</name>
</gene>
<evidence type="ECO:0000259" key="7">
    <source>
        <dbReference type="PROSITE" id="PS51918"/>
    </source>
</evidence>
<comment type="cofactor">
    <cofactor evidence="1">
        <name>[4Fe-4S] cluster</name>
        <dbReference type="ChEBI" id="CHEBI:49883"/>
    </cofactor>
</comment>
<dbReference type="HOGENOM" id="CLU_009273_1_2_2"/>
<protein>
    <submittedName>
        <fullName evidence="8">Putative Fe-S oxidoreductase</fullName>
    </submittedName>
</protein>
<comment type="caution">
    <text evidence="8">The sequence shown here is derived from an EMBL/GenBank/DDBJ whole genome shotgun (WGS) entry which is preliminary data.</text>
</comment>
<keyword evidence="6" id="KW-0411">Iron-sulfur</keyword>
<dbReference type="STRING" id="886738.Nlim_1989"/>
<dbReference type="SUPFAM" id="SSF102114">
    <property type="entry name" value="Radical SAM enzymes"/>
    <property type="match status" value="1"/>
</dbReference>
<dbReference type="InterPro" id="IPR013785">
    <property type="entry name" value="Aldolase_TIM"/>
</dbReference>
<keyword evidence="3" id="KW-0949">S-adenosyl-L-methionine</keyword>
<feature type="domain" description="Radical SAM core" evidence="7">
    <location>
        <begin position="45"/>
        <end position="270"/>
    </location>
</feature>
<evidence type="ECO:0000256" key="6">
    <source>
        <dbReference type="ARBA" id="ARBA00023014"/>
    </source>
</evidence>
<dbReference type="PANTHER" id="PTHR11228">
    <property type="entry name" value="RADICAL SAM DOMAIN PROTEIN"/>
    <property type="match status" value="1"/>
</dbReference>
<dbReference type="AlphaFoldDB" id="F3KNK7"/>
<evidence type="ECO:0000256" key="2">
    <source>
        <dbReference type="ARBA" id="ARBA00022485"/>
    </source>
</evidence>
<dbReference type="PANTHER" id="PTHR11228:SF7">
    <property type="entry name" value="PQQA PEPTIDE CYCLASE"/>
    <property type="match status" value="1"/>
</dbReference>
<dbReference type="EMBL" id="AEGP01000066">
    <property type="protein sequence ID" value="EGG41182.1"/>
    <property type="molecule type" value="Genomic_DNA"/>
</dbReference>
<dbReference type="SFLD" id="SFLDG01387">
    <property type="entry name" value="BtrN-like_SPASM_domain_contain"/>
    <property type="match status" value="1"/>
</dbReference>
<dbReference type="InterPro" id="IPR023885">
    <property type="entry name" value="4Fe4S-binding_SPASM_dom"/>
</dbReference>
<dbReference type="Gene3D" id="3.20.20.70">
    <property type="entry name" value="Aldolase class I"/>
    <property type="match status" value="1"/>
</dbReference>
<reference evidence="8" key="1">
    <citation type="journal article" date="2011" name="PLoS ONE">
        <title>Genome of a low-salinity ammonia-oxidizing archaeon determined by single-cell and metagenomic analysis.</title>
        <authorList>
            <person name="Blainey P.C."/>
            <person name="Mosier A.C."/>
            <person name="Potanina A."/>
            <person name="Francis C.A."/>
            <person name="Quake S.R."/>
        </authorList>
    </citation>
    <scope>NUCLEOTIDE SEQUENCE [LARGE SCALE GENOMIC DNA]</scope>
    <source>
        <strain evidence="8">SFB1</strain>
    </source>
</reference>
<dbReference type="PROSITE" id="PS51918">
    <property type="entry name" value="RADICAL_SAM"/>
    <property type="match status" value="1"/>
</dbReference>
<evidence type="ECO:0000256" key="5">
    <source>
        <dbReference type="ARBA" id="ARBA00023004"/>
    </source>
</evidence>
<dbReference type="Proteomes" id="UP000004348">
    <property type="component" value="Chromosome"/>
</dbReference>
<keyword evidence="5" id="KW-0408">Iron</keyword>
<dbReference type="GO" id="GO:0051536">
    <property type="term" value="F:iron-sulfur cluster binding"/>
    <property type="evidence" value="ECO:0007669"/>
    <property type="project" value="UniProtKB-KW"/>
</dbReference>
<keyword evidence="2" id="KW-0004">4Fe-4S</keyword>
<evidence type="ECO:0000256" key="3">
    <source>
        <dbReference type="ARBA" id="ARBA00022691"/>
    </source>
</evidence>
<organism evidence="8">
    <name type="scientific">Candidatus Nitrosarchaeum limnium SFB1</name>
    <dbReference type="NCBI Taxonomy" id="886738"/>
    <lineage>
        <taxon>Archaea</taxon>
        <taxon>Nitrososphaerota</taxon>
        <taxon>Nitrososphaeria</taxon>
        <taxon>Nitrosopumilales</taxon>
        <taxon>Nitrosopumilaceae</taxon>
        <taxon>Nitrosarchaeum</taxon>
    </lineage>
</organism>
<sequence>MEKTEVTTVKSRLDTDAPVRDAINPEEYDEYREQWKEATNLNIVTDFPLQIDFELNYSCNFTCPMCTWNSESTEEKGKQTWFDFEVFKEVIDDGVSKGLKSIRLNYINEPLIRKDIVKFISYARQAGILDIYFSTNGSLLSDSMIRSLIDSGLLRLQVSLDAHTKETYEKIRQGGNFEDVIKKVLRFLEIRNELNLKLPTLRVNFVKTDVNKDELDDFVKFWENKADSIGIQDLVGIMNGFGKKSDEEIEKTRLAGKFRCAQPFQRVTLRYDGTVLPCCTFYAAEMPIGQLKTNIETEFSKVDNIGLLDKSLKSKLIIGTIQDIWKSKQMQFIREIHQKGEFWRHPICKTCVLSTSHFDVTQ</sequence>
<name>F3KNK7_9ARCH</name>